<evidence type="ECO:0000256" key="1">
    <source>
        <dbReference type="SAM" id="Phobius"/>
    </source>
</evidence>
<reference evidence="2 3" key="1">
    <citation type="submission" date="2021-03" db="EMBL/GenBank/DDBJ databases">
        <title>Genomic Encyclopedia of Type Strains, Phase IV (KMG-IV): sequencing the most valuable type-strain genomes for metagenomic binning, comparative biology and taxonomic classification.</title>
        <authorList>
            <person name="Goeker M."/>
        </authorList>
    </citation>
    <scope>NUCLEOTIDE SEQUENCE [LARGE SCALE GENOMIC DNA]</scope>
    <source>
        <strain evidence="2 3">DSM 24950</strain>
    </source>
</reference>
<keyword evidence="1" id="KW-0472">Membrane</keyword>
<keyword evidence="1" id="KW-1133">Transmembrane helix</keyword>
<organism evidence="2 3">
    <name type="scientific">Paenibacillus aceris</name>
    <dbReference type="NCBI Taxonomy" id="869555"/>
    <lineage>
        <taxon>Bacteria</taxon>
        <taxon>Bacillati</taxon>
        <taxon>Bacillota</taxon>
        <taxon>Bacilli</taxon>
        <taxon>Bacillales</taxon>
        <taxon>Paenibacillaceae</taxon>
        <taxon>Paenibacillus</taxon>
    </lineage>
</organism>
<comment type="caution">
    <text evidence="2">The sequence shown here is derived from an EMBL/GenBank/DDBJ whole genome shotgun (WGS) entry which is preliminary data.</text>
</comment>
<keyword evidence="1" id="KW-0812">Transmembrane</keyword>
<dbReference type="Proteomes" id="UP001519344">
    <property type="component" value="Unassembled WGS sequence"/>
</dbReference>
<sequence length="57" mass="6224">MQRRMRKAVKLGLAGGVSWAVVSYFLNKNIGASIVGASSWFIVTILIALVFPESNQK</sequence>
<feature type="transmembrane region" description="Helical" evidence="1">
    <location>
        <begin position="30"/>
        <end position="51"/>
    </location>
</feature>
<protein>
    <submittedName>
        <fullName evidence="2">Membrane protein YhdT</fullName>
    </submittedName>
</protein>
<evidence type="ECO:0000313" key="2">
    <source>
        <dbReference type="EMBL" id="MBP1967678.1"/>
    </source>
</evidence>
<proteinExistence type="predicted"/>
<gene>
    <name evidence="2" type="ORF">J2Z65_006950</name>
</gene>
<dbReference type="EMBL" id="JAGGKV010000039">
    <property type="protein sequence ID" value="MBP1967678.1"/>
    <property type="molecule type" value="Genomic_DNA"/>
</dbReference>
<accession>A0ABS4I9T7</accession>
<dbReference type="RefSeq" id="WP_167064562.1">
    <property type="nucleotide sequence ID" value="NZ_JAAOZR010000035.1"/>
</dbReference>
<keyword evidence="3" id="KW-1185">Reference proteome</keyword>
<name>A0ABS4I9T7_9BACL</name>
<evidence type="ECO:0000313" key="3">
    <source>
        <dbReference type="Proteomes" id="UP001519344"/>
    </source>
</evidence>